<dbReference type="Proteomes" id="UP001652542">
    <property type="component" value="Unassembled WGS sequence"/>
</dbReference>
<dbReference type="SUPFAM" id="SSF51735">
    <property type="entry name" value="NAD(P)-binding Rossmann-fold domains"/>
    <property type="match status" value="1"/>
</dbReference>
<protein>
    <submittedName>
        <fullName evidence="2">SDR family oxidoreductase</fullName>
    </submittedName>
</protein>
<keyword evidence="3" id="KW-1185">Reference proteome</keyword>
<dbReference type="EMBL" id="JAOWKY010000001">
    <property type="protein sequence ID" value="MCV2867442.1"/>
    <property type="molecule type" value="Genomic_DNA"/>
</dbReference>
<dbReference type="RefSeq" id="WP_263733091.1">
    <property type="nucleotide sequence ID" value="NZ_JAOWKY010000001.1"/>
</dbReference>
<dbReference type="PRINTS" id="PR00081">
    <property type="entry name" value="GDHRDH"/>
</dbReference>
<organism evidence="2 3">
    <name type="scientific">Albidovulum marisflavi</name>
    <dbReference type="NCBI Taxonomy" id="2984159"/>
    <lineage>
        <taxon>Bacteria</taxon>
        <taxon>Pseudomonadati</taxon>
        <taxon>Pseudomonadota</taxon>
        <taxon>Alphaproteobacteria</taxon>
        <taxon>Rhodobacterales</taxon>
        <taxon>Paracoccaceae</taxon>
        <taxon>Albidovulum</taxon>
    </lineage>
</organism>
<dbReference type="PRINTS" id="PR00080">
    <property type="entry name" value="SDRFAMILY"/>
</dbReference>
<name>A0ABT2Z8T9_9RHOB</name>
<dbReference type="PANTHER" id="PTHR42879:SF2">
    <property type="entry name" value="3-OXOACYL-[ACYL-CARRIER-PROTEIN] REDUCTASE FABG"/>
    <property type="match status" value="1"/>
</dbReference>
<dbReference type="InterPro" id="IPR050259">
    <property type="entry name" value="SDR"/>
</dbReference>
<comment type="caution">
    <text evidence="2">The sequence shown here is derived from an EMBL/GenBank/DDBJ whole genome shotgun (WGS) entry which is preliminary data.</text>
</comment>
<comment type="similarity">
    <text evidence="1">Belongs to the short-chain dehydrogenases/reductases (SDR) family.</text>
</comment>
<evidence type="ECO:0000313" key="2">
    <source>
        <dbReference type="EMBL" id="MCV2867442.1"/>
    </source>
</evidence>
<dbReference type="InterPro" id="IPR002347">
    <property type="entry name" value="SDR_fam"/>
</dbReference>
<evidence type="ECO:0000313" key="3">
    <source>
        <dbReference type="Proteomes" id="UP001652542"/>
    </source>
</evidence>
<dbReference type="PANTHER" id="PTHR42879">
    <property type="entry name" value="3-OXOACYL-(ACYL-CARRIER-PROTEIN) REDUCTASE"/>
    <property type="match status" value="1"/>
</dbReference>
<sequence length="251" mass="26026">MATLKGKTVLVTGATGSIGQAIARELAREGARVLLQFRSDVRAAQSLAAEIGRGATCFAADLSDPLAPTQLWSEAEAAAGRIDALINNAGILTPSSVEDPLEDWHRVWHGDLQINLLAAADLCRAAIRHFRAHGGGRIVNMASRAAQGGYRTEAMSYGATKAALVNLTQSIARGFGAEGVQALAIAPGWVKTEMSDAYVAKHGAAAALSGIPIGRMATVEEIGELVAFALRPSQASLSGAVLDVNGASQMR</sequence>
<proteinExistence type="inferred from homology"/>
<gene>
    <name evidence="2" type="ORF">OEW28_02240</name>
</gene>
<dbReference type="Gene3D" id="3.40.50.720">
    <property type="entry name" value="NAD(P)-binding Rossmann-like Domain"/>
    <property type="match status" value="1"/>
</dbReference>
<evidence type="ECO:0000256" key="1">
    <source>
        <dbReference type="ARBA" id="ARBA00006484"/>
    </source>
</evidence>
<dbReference type="Pfam" id="PF13561">
    <property type="entry name" value="adh_short_C2"/>
    <property type="match status" value="1"/>
</dbReference>
<dbReference type="CDD" id="cd05233">
    <property type="entry name" value="SDR_c"/>
    <property type="match status" value="1"/>
</dbReference>
<reference evidence="2 3" key="1">
    <citation type="submission" date="2022-10" db="EMBL/GenBank/DDBJ databases">
        <title>Defluviimonas sp. nov., isolated from ocean surface water.</title>
        <authorList>
            <person name="He W."/>
            <person name="Wang L."/>
            <person name="Zhang D.-F."/>
        </authorList>
    </citation>
    <scope>NUCLEOTIDE SEQUENCE [LARGE SCALE GENOMIC DNA]</scope>
    <source>
        <strain evidence="2 3">WL0002</strain>
    </source>
</reference>
<dbReference type="InterPro" id="IPR036291">
    <property type="entry name" value="NAD(P)-bd_dom_sf"/>
</dbReference>
<accession>A0ABT2Z8T9</accession>